<dbReference type="EMBL" id="CARXXK010001128">
    <property type="protein sequence ID" value="CAI6373791.1"/>
    <property type="molecule type" value="Genomic_DNA"/>
</dbReference>
<organism evidence="2 3">
    <name type="scientific">Macrosiphum euphorbiae</name>
    <name type="common">potato aphid</name>
    <dbReference type="NCBI Taxonomy" id="13131"/>
    <lineage>
        <taxon>Eukaryota</taxon>
        <taxon>Metazoa</taxon>
        <taxon>Ecdysozoa</taxon>
        <taxon>Arthropoda</taxon>
        <taxon>Hexapoda</taxon>
        <taxon>Insecta</taxon>
        <taxon>Pterygota</taxon>
        <taxon>Neoptera</taxon>
        <taxon>Paraneoptera</taxon>
        <taxon>Hemiptera</taxon>
        <taxon>Sternorrhyncha</taxon>
        <taxon>Aphidomorpha</taxon>
        <taxon>Aphidoidea</taxon>
        <taxon>Aphididae</taxon>
        <taxon>Macrosiphini</taxon>
        <taxon>Macrosiphum</taxon>
    </lineage>
</organism>
<dbReference type="PANTHER" id="PTHR45749">
    <property type="match status" value="1"/>
</dbReference>
<evidence type="ECO:0000313" key="2">
    <source>
        <dbReference type="EMBL" id="CAI6373791.1"/>
    </source>
</evidence>
<accession>A0AAV0Y2Y8</accession>
<evidence type="ECO:0000259" key="1">
    <source>
        <dbReference type="Pfam" id="PF14291"/>
    </source>
</evidence>
<gene>
    <name evidence="2" type="ORF">MEUPH1_LOCUS27493</name>
</gene>
<comment type="caution">
    <text evidence="2">The sequence shown here is derived from an EMBL/GenBank/DDBJ whole genome shotgun (WGS) entry which is preliminary data.</text>
</comment>
<keyword evidence="3" id="KW-1185">Reference proteome</keyword>
<dbReference type="PANTHER" id="PTHR45749:SF21">
    <property type="entry name" value="DUF4371 DOMAIN-CONTAINING PROTEIN"/>
    <property type="match status" value="1"/>
</dbReference>
<evidence type="ECO:0000313" key="3">
    <source>
        <dbReference type="Proteomes" id="UP001160148"/>
    </source>
</evidence>
<dbReference type="Pfam" id="PF14291">
    <property type="entry name" value="DUF4371"/>
    <property type="match status" value="1"/>
</dbReference>
<sequence>MGKTKNKLNSGSQNRKIKEQKLLKLVANDKNQKKLCFDSPVPSVSIAFCNTDQCSPNYKNIDHQEFLNYENKREEKEIIYETSVSNVEPIALFNSIPTIPCTSDAMNEDNERVIEVGKERVDEELKNCLESLQPVSLFPSMPNTLNSTNKIGESDSESIYVEIGMEHENIKDDFETHFDAFVFVPPNKNDSIVAKLKFLEHHPIQPIVINNSKVMFDPRNIYFRKMTNDDIVERRWISYCSFTNKIYCSTCMAFSVDLSNAFVNGVVVNIKSIYIKVQKHENSAIHKSACESYLRACTNKNIDVILENFHNKEVEKNHMVLDRIISIVIVLAKQNLAFRGHRHESISDLNDKTKFNHGNFLAIAQLVAKYDPILKYHIENMIKKRQKKSKSRGRGSLVSFMSKSTVNKIIQIIGQEIQHSISKEIKSTGQFSLEVDSTQDISVTDQLSICVRYVYQGYVKERLLAMIPIKSSTGKDQYEVVKNVLKTWNIDVKNLISQSYDGAANMSGEYSGLQKYFKNDAPDSIFTHCHAHVLNLVIGDVTKCNIASQNLFGLLQKTAVFFSESHKRANIWKDILFENQIGHDKMRKLQKLSNTRWNSKDKALKTIFHSWSEDGSKCDRYICLLNSLHILGYDEKFIKDSKMASEARALLEKWTSFEIIMIAFIYQQIFFFTTPVSKYLQTEGIDYVIAWNKIVTLTTNIEKITETYEQIKSRAVTFMDTVETKLDHLENIYIQNTFPTRRNKKTKIQSGELGNDSATNFSP</sequence>
<dbReference type="AlphaFoldDB" id="A0AAV0Y2Y8"/>
<dbReference type="InterPro" id="IPR012337">
    <property type="entry name" value="RNaseH-like_sf"/>
</dbReference>
<protein>
    <recommendedName>
        <fullName evidence="1">DUF4371 domain-containing protein</fullName>
    </recommendedName>
</protein>
<name>A0AAV0Y2Y8_9HEMI</name>
<dbReference type="InterPro" id="IPR025398">
    <property type="entry name" value="DUF4371"/>
</dbReference>
<dbReference type="SUPFAM" id="SSF53098">
    <property type="entry name" value="Ribonuclease H-like"/>
    <property type="match status" value="1"/>
</dbReference>
<dbReference type="Proteomes" id="UP001160148">
    <property type="component" value="Unassembled WGS sequence"/>
</dbReference>
<proteinExistence type="predicted"/>
<reference evidence="2 3" key="1">
    <citation type="submission" date="2023-01" db="EMBL/GenBank/DDBJ databases">
        <authorList>
            <person name="Whitehead M."/>
        </authorList>
    </citation>
    <scope>NUCLEOTIDE SEQUENCE [LARGE SCALE GENOMIC DNA]</scope>
</reference>
<feature type="domain" description="DUF4371" evidence="1">
    <location>
        <begin position="277"/>
        <end position="512"/>
    </location>
</feature>